<evidence type="ECO:0000313" key="4">
    <source>
        <dbReference type="Proteomes" id="UP000677913"/>
    </source>
</evidence>
<dbReference type="Pfam" id="PF00437">
    <property type="entry name" value="T2SSE"/>
    <property type="match status" value="1"/>
</dbReference>
<dbReference type="PANTHER" id="PTHR30486:SF6">
    <property type="entry name" value="TYPE IV PILUS RETRACTATION ATPASE PILT"/>
    <property type="match status" value="1"/>
</dbReference>
<dbReference type="Proteomes" id="UP000677913">
    <property type="component" value="Unassembled WGS sequence"/>
</dbReference>
<dbReference type="PANTHER" id="PTHR30486">
    <property type="entry name" value="TWITCHING MOTILITY PROTEIN PILT"/>
    <property type="match status" value="1"/>
</dbReference>
<dbReference type="AlphaFoldDB" id="A0A8J8BFD5"/>
<protein>
    <submittedName>
        <fullName evidence="3">CpaF family protein</fullName>
    </submittedName>
</protein>
<evidence type="ECO:0000259" key="2">
    <source>
        <dbReference type="Pfam" id="PF00437"/>
    </source>
</evidence>
<dbReference type="GO" id="GO:0016887">
    <property type="term" value="F:ATP hydrolysis activity"/>
    <property type="evidence" value="ECO:0007669"/>
    <property type="project" value="InterPro"/>
</dbReference>
<dbReference type="RefSeq" id="WP_211471704.1">
    <property type="nucleotide sequence ID" value="NZ_JAGSXH010000161.1"/>
</dbReference>
<reference evidence="3" key="1">
    <citation type="submission" date="2021-04" db="EMBL/GenBank/DDBJ databases">
        <title>Genome based classification of Actinospica acidithermotolerans sp. nov., an actinobacterium isolated from an Indonesian hot spring.</title>
        <authorList>
            <person name="Kusuma A.B."/>
            <person name="Putra K.E."/>
            <person name="Nafisah S."/>
            <person name="Loh J."/>
            <person name="Nouioui I."/>
            <person name="Goodfellow M."/>
        </authorList>
    </citation>
    <scope>NUCLEOTIDE SEQUENCE</scope>
    <source>
        <strain evidence="3">DSM 45618</strain>
    </source>
</reference>
<gene>
    <name evidence="3" type="ORF">KGA66_26080</name>
</gene>
<organism evidence="3 4">
    <name type="scientific">Actinocrinis puniceicyclus</name>
    <dbReference type="NCBI Taxonomy" id="977794"/>
    <lineage>
        <taxon>Bacteria</taxon>
        <taxon>Bacillati</taxon>
        <taxon>Actinomycetota</taxon>
        <taxon>Actinomycetes</taxon>
        <taxon>Catenulisporales</taxon>
        <taxon>Actinospicaceae</taxon>
        <taxon>Actinocrinis</taxon>
    </lineage>
</organism>
<dbReference type="InterPro" id="IPR050921">
    <property type="entry name" value="T4SS_GSP_E_ATPase"/>
</dbReference>
<dbReference type="EMBL" id="JAGSXH010000161">
    <property type="protein sequence ID" value="MBS2966535.1"/>
    <property type="molecule type" value="Genomic_DNA"/>
</dbReference>
<dbReference type="Gene3D" id="3.30.450.380">
    <property type="match status" value="1"/>
</dbReference>
<keyword evidence="4" id="KW-1185">Reference proteome</keyword>
<comment type="similarity">
    <text evidence="1">Belongs to the GSP E family.</text>
</comment>
<proteinExistence type="inferred from homology"/>
<evidence type="ECO:0000256" key="1">
    <source>
        <dbReference type="ARBA" id="ARBA00006611"/>
    </source>
</evidence>
<dbReference type="InterPro" id="IPR027417">
    <property type="entry name" value="P-loop_NTPase"/>
</dbReference>
<dbReference type="CDD" id="cd01130">
    <property type="entry name" value="VirB11-like_ATPase"/>
    <property type="match status" value="1"/>
</dbReference>
<dbReference type="SUPFAM" id="SSF52540">
    <property type="entry name" value="P-loop containing nucleoside triphosphate hydrolases"/>
    <property type="match status" value="1"/>
</dbReference>
<feature type="domain" description="Bacterial type II secretion system protein E" evidence="2">
    <location>
        <begin position="140"/>
        <end position="385"/>
    </location>
</feature>
<name>A0A8J8BFD5_9ACTN</name>
<dbReference type="Gene3D" id="3.40.50.300">
    <property type="entry name" value="P-loop containing nucleotide triphosphate hydrolases"/>
    <property type="match status" value="1"/>
</dbReference>
<evidence type="ECO:0000313" key="3">
    <source>
        <dbReference type="EMBL" id="MBS2966535.1"/>
    </source>
</evidence>
<accession>A0A8J8BFD5</accession>
<dbReference type="InterPro" id="IPR001482">
    <property type="entry name" value="T2SS/T4SS_dom"/>
</dbReference>
<sequence>MSVNGFTHFITPDGARFEPWDERRLRTLAEQIRAGIAEHLAGHARDAGGPLPAAQKVELTELYLDEGLDAANAAQIAAGGAGLSVRGEQMIRARVRDALLGLGGLQALMDDPGVETINANGCDVVFAIRADGQSTPEAPIADNDEAMVELVRALARSGEEERRFDRGVARLNAMLPDGSRLFAAMGVAKRPCLSIRKNLLQDVSLRDLVERGMLDEKLAAFLTALAGAKFNLLISGGTSDGKTTLLRALLGALPPETRLVTIEDTFELNLDQYPHRHRDVVAYQAREPNTEGQGEVSQAELVRWALRMSPDRVIVGELRNDEFIPMCNAMNQGLDGSMATVHASSSEQVVERLINLGLQSPERLSAEATVRLLGSAVDFIIQLGRQRDKTRVVTSIREVCGSDGASLITNETWRPGDDRRAVRGVQLRPQTLERLVEAGYDPAAWE</sequence>
<comment type="caution">
    <text evidence="3">The sequence shown here is derived from an EMBL/GenBank/DDBJ whole genome shotgun (WGS) entry which is preliminary data.</text>
</comment>